<feature type="active site" description="Proton acceptor" evidence="4">
    <location>
        <position position="222"/>
    </location>
</feature>
<keyword evidence="1 4" id="KW-0378">Hydrolase</keyword>
<comment type="caution">
    <text evidence="6">The sequence shown here is derived from an EMBL/GenBank/DDBJ whole genome shotgun (WGS) entry which is preliminary data.</text>
</comment>
<evidence type="ECO:0000313" key="7">
    <source>
        <dbReference type="Proteomes" id="UP000564885"/>
    </source>
</evidence>
<feature type="short sequence motif" description="GXSXG" evidence="4">
    <location>
        <begin position="73"/>
        <end position="77"/>
    </location>
</feature>
<dbReference type="AlphaFoldDB" id="A0A849ICX1"/>
<gene>
    <name evidence="6" type="ORF">HJG44_15750</name>
</gene>
<keyword evidence="7" id="KW-1185">Reference proteome</keyword>
<dbReference type="PROSITE" id="PS51635">
    <property type="entry name" value="PNPLA"/>
    <property type="match status" value="1"/>
</dbReference>
<dbReference type="Proteomes" id="UP000564885">
    <property type="component" value="Unassembled WGS sequence"/>
</dbReference>
<dbReference type="PANTHER" id="PTHR24185:SF1">
    <property type="entry name" value="CALCIUM-INDEPENDENT PHOSPHOLIPASE A2-GAMMA"/>
    <property type="match status" value="1"/>
</dbReference>
<proteinExistence type="predicted"/>
<feature type="short sequence motif" description="DGA/G" evidence="4">
    <location>
        <begin position="222"/>
        <end position="224"/>
    </location>
</feature>
<dbReference type="GO" id="GO:0016020">
    <property type="term" value="C:membrane"/>
    <property type="evidence" value="ECO:0007669"/>
    <property type="project" value="TreeGrafter"/>
</dbReference>
<evidence type="ECO:0000256" key="1">
    <source>
        <dbReference type="ARBA" id="ARBA00022801"/>
    </source>
</evidence>
<dbReference type="Pfam" id="PF01734">
    <property type="entry name" value="Patatin"/>
    <property type="match status" value="1"/>
</dbReference>
<dbReference type="Gene3D" id="3.40.1090.10">
    <property type="entry name" value="Cytosolic phospholipase A2 catalytic domain"/>
    <property type="match status" value="1"/>
</dbReference>
<keyword evidence="2 4" id="KW-0442">Lipid degradation</keyword>
<dbReference type="EMBL" id="JABEPP010000004">
    <property type="protein sequence ID" value="NNM73837.1"/>
    <property type="molecule type" value="Genomic_DNA"/>
</dbReference>
<feature type="short sequence motif" description="GXGXXG" evidence="4">
    <location>
        <begin position="34"/>
        <end position="39"/>
    </location>
</feature>
<reference evidence="6 7" key="1">
    <citation type="submission" date="2020-04" db="EMBL/GenBank/DDBJ databases">
        <title>Enterovirga sp. isolate from soil.</title>
        <authorList>
            <person name="Chea S."/>
            <person name="Kim D.-U."/>
        </authorList>
    </citation>
    <scope>NUCLEOTIDE SEQUENCE [LARGE SCALE GENOMIC DNA]</scope>
    <source>
        <strain evidence="6 7">DB1703</strain>
    </source>
</reference>
<evidence type="ECO:0000256" key="4">
    <source>
        <dbReference type="PROSITE-ProRule" id="PRU01161"/>
    </source>
</evidence>
<evidence type="ECO:0000313" key="6">
    <source>
        <dbReference type="EMBL" id="NNM73837.1"/>
    </source>
</evidence>
<name>A0A849ICX1_9HYPH</name>
<sequence length="390" mass="42470">MLLGPEETSSAAASSGDLKAGADRRPYRVLSLDGGGMRGVYTAEFLDRLTSYFARIRGEEALDLGKGFDLITGTSTGAIVASALAVGKPLHEVVDLYREKGKDIFPHRIKGVLSAMFRAFVLGSSPIRYGDKALREALEDVLGQIRVIDVYERRGISLAIPTVAMKTHRSWVFKKTPTSGPRDDLYPLVDVCMASSAAPIYRSLAAIDDPLAKHGLKQVFADGGLWANNPILVGMIDALASAAPGQPIEIFSLGTCSRPEGEHLTERQVHRSMLRWKLGADVAPLSITAQEFAFDNMARFLANILTKAGRPVRTLRFPKKDVPADMMPYLALDDARKKAIDRLIQQANSDADVTKSACDDPRNEDGRMVRDLMMDLPGMPASGIDWSTLP</sequence>
<keyword evidence="3 4" id="KW-0443">Lipid metabolism</keyword>
<feature type="active site" description="Nucleophile" evidence="4">
    <location>
        <position position="75"/>
    </location>
</feature>
<accession>A0A849ICX1</accession>
<dbReference type="GO" id="GO:0006631">
    <property type="term" value="P:fatty acid metabolic process"/>
    <property type="evidence" value="ECO:0007669"/>
    <property type="project" value="TreeGrafter"/>
</dbReference>
<dbReference type="CDD" id="cd07199">
    <property type="entry name" value="Pat17_PNPLA8_PNPLA9_like"/>
    <property type="match status" value="1"/>
</dbReference>
<dbReference type="GO" id="GO:0016042">
    <property type="term" value="P:lipid catabolic process"/>
    <property type="evidence" value="ECO:0007669"/>
    <property type="project" value="UniProtKB-UniRule"/>
</dbReference>
<dbReference type="PANTHER" id="PTHR24185">
    <property type="entry name" value="CALCIUM-INDEPENDENT PHOSPHOLIPASE A2-GAMMA"/>
    <property type="match status" value="1"/>
</dbReference>
<organism evidence="6 7">
    <name type="scientific">Enterovirga aerilata</name>
    <dbReference type="NCBI Taxonomy" id="2730920"/>
    <lineage>
        <taxon>Bacteria</taxon>
        <taxon>Pseudomonadati</taxon>
        <taxon>Pseudomonadota</taxon>
        <taxon>Alphaproteobacteria</taxon>
        <taxon>Hyphomicrobiales</taxon>
        <taxon>Methylobacteriaceae</taxon>
        <taxon>Enterovirga</taxon>
    </lineage>
</organism>
<evidence type="ECO:0000256" key="2">
    <source>
        <dbReference type="ARBA" id="ARBA00022963"/>
    </source>
</evidence>
<evidence type="ECO:0000256" key="3">
    <source>
        <dbReference type="ARBA" id="ARBA00023098"/>
    </source>
</evidence>
<dbReference type="InterPro" id="IPR002641">
    <property type="entry name" value="PNPLA_dom"/>
</dbReference>
<evidence type="ECO:0000259" key="5">
    <source>
        <dbReference type="PROSITE" id="PS51635"/>
    </source>
</evidence>
<feature type="domain" description="PNPLA" evidence="5">
    <location>
        <begin position="30"/>
        <end position="235"/>
    </location>
</feature>
<protein>
    <submittedName>
        <fullName evidence="6">Patatin-like phospholipase family protein</fullName>
    </submittedName>
</protein>
<dbReference type="SUPFAM" id="SSF52151">
    <property type="entry name" value="FabD/lysophospholipase-like"/>
    <property type="match status" value="1"/>
</dbReference>
<dbReference type="InterPro" id="IPR016035">
    <property type="entry name" value="Acyl_Trfase/lysoPLipase"/>
</dbReference>
<dbReference type="GO" id="GO:0004620">
    <property type="term" value="F:phospholipase activity"/>
    <property type="evidence" value="ECO:0007669"/>
    <property type="project" value="TreeGrafter"/>
</dbReference>